<gene>
    <name evidence="6" type="ORF">NET02_01465</name>
</gene>
<dbReference type="InterPro" id="IPR016195">
    <property type="entry name" value="Pol/histidinol_Pase-like"/>
</dbReference>
<evidence type="ECO:0000256" key="2">
    <source>
        <dbReference type="ARBA" id="ARBA00013064"/>
    </source>
</evidence>
<evidence type="ECO:0000256" key="4">
    <source>
        <dbReference type="ARBA" id="ARBA00051722"/>
    </source>
</evidence>
<reference evidence="6" key="1">
    <citation type="submission" date="2022-06" db="EMBL/GenBank/DDBJ databases">
        <title>CFH 74404 Thermomicrobiaceae sp.</title>
        <authorList>
            <person name="Ming H."/>
            <person name="Li W.-J."/>
            <person name="Zhao Z."/>
        </authorList>
    </citation>
    <scope>NUCLEOTIDE SEQUENCE</scope>
    <source>
        <strain evidence="6">CFH 74404</strain>
    </source>
</reference>
<name>A0AA42B9X6_9BACT</name>
<sequence>MGEAQAGESGVGAPEEVATGTSVTRDSETRQTPGHDIPQVDLHSHLVPAVDDGARDEEMAVAMLRVAAADGTRIIAATPHADGSRPATIPDAVQRLNELAQEAEIPIEVVPGCEYKLTRYLGIFYKQGRLITLNGKPYVLVELPDWNEWPRWVPRSLAALLEDGLWPVFAHPERHPPVQRNPELVLEAVQAGALVQINAGSLLGSNGREAQRVAVLLLRARAAHLIASDSHHPQDRPPCISAALERAAALAGDDYARWMRWAALQVVLGERVEVPQPDPEILRSDESWLDRVRDWLGTP</sequence>
<evidence type="ECO:0000256" key="1">
    <source>
        <dbReference type="ARBA" id="ARBA00005750"/>
    </source>
</evidence>
<feature type="region of interest" description="Disordered" evidence="5">
    <location>
        <begin position="1"/>
        <end position="42"/>
    </location>
</feature>
<dbReference type="GO" id="GO:0004725">
    <property type="term" value="F:protein tyrosine phosphatase activity"/>
    <property type="evidence" value="ECO:0007669"/>
    <property type="project" value="UniProtKB-EC"/>
</dbReference>
<protein>
    <recommendedName>
        <fullName evidence="2">protein-tyrosine-phosphatase</fullName>
        <ecNumber evidence="2">3.1.3.48</ecNumber>
    </recommendedName>
</protein>
<accession>A0AA42B9X6</accession>
<organism evidence="6 7">
    <name type="scientific">Thermalbibacter longus</name>
    <dbReference type="NCBI Taxonomy" id="2951981"/>
    <lineage>
        <taxon>Bacteria</taxon>
        <taxon>Pseudomonadati</taxon>
        <taxon>Thermomicrobiota</taxon>
        <taxon>Thermomicrobia</taxon>
        <taxon>Thermomicrobiales</taxon>
        <taxon>Thermomicrobiaceae</taxon>
        <taxon>Thermalbibacter</taxon>
    </lineage>
</organism>
<dbReference type="AlphaFoldDB" id="A0AA42B9X6"/>
<dbReference type="EMBL" id="JAMSLR010000001">
    <property type="protein sequence ID" value="MCM8747810.1"/>
    <property type="molecule type" value="Genomic_DNA"/>
</dbReference>
<comment type="caution">
    <text evidence="6">The sequence shown here is derived from an EMBL/GenBank/DDBJ whole genome shotgun (WGS) entry which is preliminary data.</text>
</comment>
<dbReference type="InterPro" id="IPR016667">
    <property type="entry name" value="Caps_polysacc_synth_CpsB/CapC"/>
</dbReference>
<evidence type="ECO:0000313" key="7">
    <source>
        <dbReference type="Proteomes" id="UP001165306"/>
    </source>
</evidence>
<evidence type="ECO:0000256" key="3">
    <source>
        <dbReference type="ARBA" id="ARBA00022801"/>
    </source>
</evidence>
<dbReference type="Pfam" id="PF19567">
    <property type="entry name" value="CpsB_CapC"/>
    <property type="match status" value="1"/>
</dbReference>
<evidence type="ECO:0000313" key="6">
    <source>
        <dbReference type="EMBL" id="MCM8747810.1"/>
    </source>
</evidence>
<dbReference type="PANTHER" id="PTHR39181:SF1">
    <property type="entry name" value="TYROSINE-PROTEIN PHOSPHATASE YWQE"/>
    <property type="match status" value="1"/>
</dbReference>
<dbReference type="GO" id="GO:0030145">
    <property type="term" value="F:manganese ion binding"/>
    <property type="evidence" value="ECO:0007669"/>
    <property type="project" value="InterPro"/>
</dbReference>
<keyword evidence="7" id="KW-1185">Reference proteome</keyword>
<comment type="similarity">
    <text evidence="1">Belongs to the metallo-dependent hydrolases superfamily. CpsB/CapC family.</text>
</comment>
<dbReference type="EC" id="3.1.3.48" evidence="2"/>
<comment type="catalytic activity">
    <reaction evidence="4">
        <text>O-phospho-L-tyrosyl-[protein] + H2O = L-tyrosyl-[protein] + phosphate</text>
        <dbReference type="Rhea" id="RHEA:10684"/>
        <dbReference type="Rhea" id="RHEA-COMP:10136"/>
        <dbReference type="Rhea" id="RHEA-COMP:20101"/>
        <dbReference type="ChEBI" id="CHEBI:15377"/>
        <dbReference type="ChEBI" id="CHEBI:43474"/>
        <dbReference type="ChEBI" id="CHEBI:46858"/>
        <dbReference type="ChEBI" id="CHEBI:61978"/>
        <dbReference type="EC" id="3.1.3.48"/>
    </reaction>
</comment>
<dbReference type="PANTHER" id="PTHR39181">
    <property type="entry name" value="TYROSINE-PROTEIN PHOSPHATASE YWQE"/>
    <property type="match status" value="1"/>
</dbReference>
<keyword evidence="3" id="KW-0378">Hydrolase</keyword>
<dbReference type="RefSeq" id="WP_284055594.1">
    <property type="nucleotide sequence ID" value="NZ_JAMSLR010000001.1"/>
</dbReference>
<proteinExistence type="inferred from homology"/>
<dbReference type="Gene3D" id="3.20.20.140">
    <property type="entry name" value="Metal-dependent hydrolases"/>
    <property type="match status" value="1"/>
</dbReference>
<dbReference type="Proteomes" id="UP001165306">
    <property type="component" value="Unassembled WGS sequence"/>
</dbReference>
<dbReference type="SUPFAM" id="SSF89550">
    <property type="entry name" value="PHP domain-like"/>
    <property type="match status" value="1"/>
</dbReference>
<evidence type="ECO:0000256" key="5">
    <source>
        <dbReference type="SAM" id="MobiDB-lite"/>
    </source>
</evidence>